<dbReference type="PANTHER" id="PTHR11941:SF158">
    <property type="entry name" value="ENOYL-COA HYDRATASE (AFU_ORTHOLOGUE AFUA_2G10650)"/>
    <property type="match status" value="1"/>
</dbReference>
<comment type="similarity">
    <text evidence="1 3">Belongs to the enoyl-CoA hydratase/isomerase family.</text>
</comment>
<dbReference type="PROSITE" id="PS00166">
    <property type="entry name" value="ENOYL_COA_HYDRATASE"/>
    <property type="match status" value="1"/>
</dbReference>
<accession>A0A5K1JU17</accession>
<dbReference type="EC" id="4.2.1.-" evidence="4"/>
<dbReference type="Pfam" id="PF00378">
    <property type="entry name" value="ECH_1"/>
    <property type="match status" value="1"/>
</dbReference>
<dbReference type="Gene3D" id="3.90.226.10">
    <property type="entry name" value="2-enoyl-CoA Hydratase, Chain A, domain 1"/>
    <property type="match status" value="1"/>
</dbReference>
<proteinExistence type="inferred from homology"/>
<organism evidence="4">
    <name type="scientific">Ganoderma boninense</name>
    <dbReference type="NCBI Taxonomy" id="34458"/>
    <lineage>
        <taxon>Eukaryota</taxon>
        <taxon>Fungi</taxon>
        <taxon>Dikarya</taxon>
        <taxon>Basidiomycota</taxon>
        <taxon>Agaricomycotina</taxon>
        <taxon>Agaricomycetes</taxon>
        <taxon>Polyporales</taxon>
        <taxon>Polyporaceae</taxon>
        <taxon>Ganoderma</taxon>
    </lineage>
</organism>
<dbReference type="PANTHER" id="PTHR11941">
    <property type="entry name" value="ENOYL-COA HYDRATASE-RELATED"/>
    <property type="match status" value="1"/>
</dbReference>
<dbReference type="EMBL" id="LR723920">
    <property type="protein sequence ID" value="VWO94355.1"/>
    <property type="molecule type" value="Genomic_DNA"/>
</dbReference>
<evidence type="ECO:0000256" key="2">
    <source>
        <dbReference type="ARBA" id="ARBA00023239"/>
    </source>
</evidence>
<sequence length="282" mass="30279">MTASFQPPPHSDQIRVSFPQEHVMLLTFNRPKVLNAITPTMASDVKRIMNWFDQEPALWVVVLTGEGRLFCAGADLVAWNDRQAGGGAQDDQSDILNDADGFVSLSRRFTTPKPVIAAVNGGAYGGGTEIVLNCDIVIAGEDAKFALPEVKRGVVAIQGGMPRLARIAGHQLASELLLTGKAISATEAAARFGFVNQVVPKGKVVSAALAWAAEINQNSPDSVQSTKRALLLSNRHGNVEDVVVTHVGSSESKRAFVSENTQEGLRAFVEKRKPSWKNPAKL</sequence>
<protein>
    <submittedName>
        <fullName evidence="4">Mevalonyl-coenzyme A hydratase sidH )</fullName>
        <ecNumber evidence="4">4.2.1.-</ecNumber>
    </submittedName>
</protein>
<dbReference type="InterPro" id="IPR001753">
    <property type="entry name" value="Enoyl-CoA_hydra/iso"/>
</dbReference>
<dbReference type="CDD" id="cd06558">
    <property type="entry name" value="crotonase-like"/>
    <property type="match status" value="1"/>
</dbReference>
<gene>
    <name evidence="4" type="primary">Q4WF54</name>
</gene>
<dbReference type="SUPFAM" id="SSF52096">
    <property type="entry name" value="ClpP/crotonase"/>
    <property type="match status" value="1"/>
</dbReference>
<dbReference type="GO" id="GO:0016829">
    <property type="term" value="F:lyase activity"/>
    <property type="evidence" value="ECO:0007669"/>
    <property type="project" value="UniProtKB-KW"/>
</dbReference>
<dbReference type="InterPro" id="IPR014748">
    <property type="entry name" value="Enoyl-CoA_hydra_C"/>
</dbReference>
<dbReference type="InterPro" id="IPR029045">
    <property type="entry name" value="ClpP/crotonase-like_dom_sf"/>
</dbReference>
<evidence type="ECO:0000313" key="4">
    <source>
        <dbReference type="EMBL" id="VWO94355.1"/>
    </source>
</evidence>
<dbReference type="Gene3D" id="1.10.12.10">
    <property type="entry name" value="Lyase 2-enoyl-coa Hydratase, Chain A, domain 2"/>
    <property type="match status" value="1"/>
</dbReference>
<dbReference type="GO" id="GO:0005739">
    <property type="term" value="C:mitochondrion"/>
    <property type="evidence" value="ECO:0007669"/>
    <property type="project" value="TreeGrafter"/>
</dbReference>
<dbReference type="GO" id="GO:0006635">
    <property type="term" value="P:fatty acid beta-oxidation"/>
    <property type="evidence" value="ECO:0007669"/>
    <property type="project" value="TreeGrafter"/>
</dbReference>
<dbReference type="AlphaFoldDB" id="A0A5K1JU17"/>
<name>A0A5K1JU17_9APHY</name>
<keyword evidence="2 4" id="KW-0456">Lyase</keyword>
<evidence type="ECO:0000256" key="3">
    <source>
        <dbReference type="RuleBase" id="RU003707"/>
    </source>
</evidence>
<reference evidence="4" key="1">
    <citation type="submission" date="2019-10" db="EMBL/GenBank/DDBJ databases">
        <authorList>
            <person name="Nor Muhammad N."/>
        </authorList>
    </citation>
    <scope>NUCLEOTIDE SEQUENCE</scope>
</reference>
<evidence type="ECO:0000256" key="1">
    <source>
        <dbReference type="ARBA" id="ARBA00005254"/>
    </source>
</evidence>
<dbReference type="InterPro" id="IPR018376">
    <property type="entry name" value="Enoyl-CoA_hyd/isom_CS"/>
</dbReference>